<gene>
    <name evidence="11 12" type="primary">ctaB</name>
    <name evidence="12" type="ORF">NCAV_0141</name>
</gene>
<evidence type="ECO:0000256" key="7">
    <source>
        <dbReference type="ARBA" id="ARBA00022989"/>
    </source>
</evidence>
<dbReference type="CDD" id="cd13957">
    <property type="entry name" value="PT_UbiA_Cox10"/>
    <property type="match status" value="1"/>
</dbReference>
<proteinExistence type="inferred from homology"/>
<dbReference type="Proteomes" id="UP000236248">
    <property type="component" value="Chromosome NCAV"/>
</dbReference>
<organism evidence="12 13">
    <name type="scientific">Candidatus Nitrosocaldus cavascurensis</name>
    <dbReference type="NCBI Taxonomy" id="2058097"/>
    <lineage>
        <taxon>Archaea</taxon>
        <taxon>Nitrososphaerota</taxon>
        <taxon>Nitrososphaeria</taxon>
        <taxon>Candidatus Nitrosocaldales</taxon>
        <taxon>Candidatus Nitrosocaldaceae</taxon>
        <taxon>Candidatus Nitrosocaldus</taxon>
    </lineage>
</organism>
<comment type="pathway">
    <text evidence="3 11">Porphyrin-containing compound metabolism; heme O biosynthesis; heme O from protoheme: step 1/1.</text>
</comment>
<name>A0A2K5ANX2_9ARCH</name>
<comment type="similarity">
    <text evidence="4">In the C-terminal section; belongs to the UbiA prenyltransferase family. Protoheme IX farnesyltransferase subfamily.</text>
</comment>
<feature type="transmembrane region" description="Helical" evidence="11">
    <location>
        <begin position="47"/>
        <end position="71"/>
    </location>
</feature>
<comment type="catalytic activity">
    <reaction evidence="10 11">
        <text>heme b + (2E,6E)-farnesyl diphosphate + H2O = Fe(II)-heme o + diphosphate</text>
        <dbReference type="Rhea" id="RHEA:28070"/>
        <dbReference type="ChEBI" id="CHEBI:15377"/>
        <dbReference type="ChEBI" id="CHEBI:33019"/>
        <dbReference type="ChEBI" id="CHEBI:60344"/>
        <dbReference type="ChEBI" id="CHEBI:60530"/>
        <dbReference type="ChEBI" id="CHEBI:175763"/>
        <dbReference type="EC" id="2.5.1.141"/>
    </reaction>
</comment>
<dbReference type="EC" id="2.5.1.141" evidence="11"/>
<dbReference type="HAMAP" id="MF_00154">
    <property type="entry name" value="CyoE_CtaB"/>
    <property type="match status" value="1"/>
</dbReference>
<feature type="transmembrane region" description="Helical" evidence="11">
    <location>
        <begin position="241"/>
        <end position="263"/>
    </location>
</feature>
<comment type="miscellaneous">
    <text evidence="11">Carbon 2 of the heme B porphyrin ring is defined according to the Fischer nomenclature.</text>
</comment>
<dbReference type="GO" id="GO:0005886">
    <property type="term" value="C:plasma membrane"/>
    <property type="evidence" value="ECO:0007669"/>
    <property type="project" value="UniProtKB-SubCell"/>
</dbReference>
<dbReference type="Pfam" id="PF01040">
    <property type="entry name" value="UbiA"/>
    <property type="match status" value="1"/>
</dbReference>
<evidence type="ECO:0000256" key="8">
    <source>
        <dbReference type="ARBA" id="ARBA00023133"/>
    </source>
</evidence>
<evidence type="ECO:0000313" key="13">
    <source>
        <dbReference type="Proteomes" id="UP000236248"/>
    </source>
</evidence>
<dbReference type="AlphaFoldDB" id="A0A2K5ANX2"/>
<evidence type="ECO:0000256" key="6">
    <source>
        <dbReference type="ARBA" id="ARBA00022692"/>
    </source>
</evidence>
<evidence type="ECO:0000256" key="10">
    <source>
        <dbReference type="ARBA" id="ARBA00047690"/>
    </source>
</evidence>
<evidence type="ECO:0000256" key="1">
    <source>
        <dbReference type="ARBA" id="ARBA00004019"/>
    </source>
</evidence>
<feature type="transmembrane region" description="Helical" evidence="11">
    <location>
        <begin position="175"/>
        <end position="194"/>
    </location>
</feature>
<feature type="transmembrane region" description="Helical" evidence="11">
    <location>
        <begin position="22"/>
        <end position="41"/>
    </location>
</feature>
<dbReference type="UniPathway" id="UPA00834">
    <property type="reaction ID" value="UER00712"/>
</dbReference>
<dbReference type="GO" id="GO:0048034">
    <property type="term" value="P:heme O biosynthetic process"/>
    <property type="evidence" value="ECO:0007669"/>
    <property type="project" value="UniProtKB-UniRule"/>
</dbReference>
<evidence type="ECO:0000313" key="12">
    <source>
        <dbReference type="EMBL" id="SPC33341.1"/>
    </source>
</evidence>
<dbReference type="InterPro" id="IPR006369">
    <property type="entry name" value="Protohaem_IX_farnesylTrfase"/>
</dbReference>
<comment type="function">
    <text evidence="1 11">Converts heme B (protoheme IX) to heme O by substitution of the vinyl group on carbon 2 of heme B porphyrin ring with a hydroxyethyl farnesyl side group.</text>
</comment>
<evidence type="ECO:0000256" key="9">
    <source>
        <dbReference type="ARBA" id="ARBA00023136"/>
    </source>
</evidence>
<evidence type="ECO:0000256" key="4">
    <source>
        <dbReference type="ARBA" id="ARBA00010223"/>
    </source>
</evidence>
<comment type="similarity">
    <text evidence="11">Belongs to the UbiA prenyltransferase family. Protoheme IX farnesyltransferase subfamily.</text>
</comment>
<keyword evidence="9 11" id="KW-0472">Membrane</keyword>
<feature type="transmembrane region" description="Helical" evidence="11">
    <location>
        <begin position="92"/>
        <end position="112"/>
    </location>
</feature>
<keyword evidence="6 11" id="KW-0812">Transmembrane</keyword>
<keyword evidence="13" id="KW-1185">Reference proteome</keyword>
<feature type="transmembrane region" description="Helical" evidence="11">
    <location>
        <begin position="215"/>
        <end position="235"/>
    </location>
</feature>
<accession>A0A2K5ANX2</accession>
<dbReference type="InterPro" id="IPR000537">
    <property type="entry name" value="UbiA_prenyltransferase"/>
</dbReference>
<feature type="transmembrane region" description="Helical" evidence="11">
    <location>
        <begin position="146"/>
        <end position="169"/>
    </location>
</feature>
<feature type="transmembrane region" description="Helical" evidence="11">
    <location>
        <begin position="118"/>
        <end position="134"/>
    </location>
</feature>
<dbReference type="EMBL" id="LT981265">
    <property type="protein sequence ID" value="SPC33341.1"/>
    <property type="molecule type" value="Genomic_DNA"/>
</dbReference>
<keyword evidence="8 11" id="KW-0350">Heme biosynthesis</keyword>
<sequence>MLLKSGVGYGVRNYWEVTKPKIWYLLVFTALASAVIASRISGVDADIATWILLLASVTAGSAGANTVSSYIDRDIDALMERTKHRPIPSKRIDAKHALYYGLILIAIAMVTAGMINPYALMLMAFGIFDYVVVYSKLLKRRSSVNIVLGGFSGGVPALIGYVSITLAYIEVGIMLALLVFLWIPMHIWSLALRLREDYSRANVPMLPVVTSTSTSTRIIAATTLLMVAFSIGLAYTGYFKYLYLIVAGVSGVIVTAMSIQLLLRPDEDKAWRLFKFSSPYLTVLFIAMMVDVLI</sequence>
<keyword evidence="7 11" id="KW-1133">Transmembrane helix</keyword>
<dbReference type="KEGG" id="ncv:NCAV_0141"/>
<evidence type="ECO:0000256" key="11">
    <source>
        <dbReference type="HAMAP-Rule" id="MF_00154"/>
    </source>
</evidence>
<comment type="subcellular location">
    <subcellularLocation>
        <location evidence="2 11">Cell membrane</location>
        <topology evidence="2 11">Multi-pass membrane protein</topology>
    </subcellularLocation>
</comment>
<protein>
    <recommendedName>
        <fullName evidence="11">Protoheme IX farnesyltransferase</fullName>
        <ecNumber evidence="11">2.5.1.141</ecNumber>
    </recommendedName>
    <alternativeName>
        <fullName evidence="11">Heme B farnesyltransferase</fullName>
    </alternativeName>
    <alternativeName>
        <fullName evidence="11">Heme O synthase</fullName>
    </alternativeName>
</protein>
<dbReference type="NCBIfam" id="NF003349">
    <property type="entry name" value="PRK04375.1-2"/>
    <property type="match status" value="1"/>
</dbReference>
<feature type="transmembrane region" description="Helical" evidence="11">
    <location>
        <begin position="270"/>
        <end position="290"/>
    </location>
</feature>
<evidence type="ECO:0000256" key="2">
    <source>
        <dbReference type="ARBA" id="ARBA00004651"/>
    </source>
</evidence>
<evidence type="ECO:0000256" key="5">
    <source>
        <dbReference type="ARBA" id="ARBA00022679"/>
    </source>
</evidence>
<dbReference type="InterPro" id="IPR044878">
    <property type="entry name" value="UbiA_sf"/>
</dbReference>
<keyword evidence="11" id="KW-1003">Cell membrane</keyword>
<dbReference type="PANTHER" id="PTHR43448:SF2">
    <property type="entry name" value="PROTOHEME IX FARNESYLTRANSFERASE, MITOCHONDRIAL"/>
    <property type="match status" value="1"/>
</dbReference>
<dbReference type="GO" id="GO:0008495">
    <property type="term" value="F:protoheme IX farnesyltransferase activity"/>
    <property type="evidence" value="ECO:0007669"/>
    <property type="project" value="UniProtKB-UniRule"/>
</dbReference>
<keyword evidence="5 11" id="KW-0808">Transferase</keyword>
<dbReference type="PANTHER" id="PTHR43448">
    <property type="entry name" value="PROTOHEME IX FARNESYLTRANSFERASE, MITOCHONDRIAL"/>
    <property type="match status" value="1"/>
</dbReference>
<dbReference type="NCBIfam" id="TIGR01473">
    <property type="entry name" value="cyoE_ctaB"/>
    <property type="match status" value="1"/>
</dbReference>
<evidence type="ECO:0000256" key="3">
    <source>
        <dbReference type="ARBA" id="ARBA00004919"/>
    </source>
</evidence>
<dbReference type="Gene3D" id="1.10.357.140">
    <property type="entry name" value="UbiA prenyltransferase"/>
    <property type="match status" value="1"/>
</dbReference>
<reference evidence="13" key="1">
    <citation type="submission" date="2018-01" db="EMBL/GenBank/DDBJ databases">
        <authorList>
            <person name="Kerou L M."/>
        </authorList>
    </citation>
    <scope>NUCLEOTIDE SEQUENCE [LARGE SCALE GENOMIC DNA]</scope>
    <source>
        <strain evidence="13">SCU2</strain>
    </source>
</reference>